<dbReference type="CDD" id="cd01741">
    <property type="entry name" value="GATase1_1"/>
    <property type="match status" value="1"/>
</dbReference>
<evidence type="ECO:0000313" key="3">
    <source>
        <dbReference type="Proteomes" id="UP000002036"/>
    </source>
</evidence>
<dbReference type="InterPro" id="IPR017926">
    <property type="entry name" value="GATASE"/>
</dbReference>
<dbReference type="RefSeq" id="XP_002551810.1">
    <property type="nucleotide sequence ID" value="XM_002551764.1"/>
</dbReference>
<dbReference type="GO" id="GO:0005829">
    <property type="term" value="C:cytosol"/>
    <property type="evidence" value="ECO:0007669"/>
    <property type="project" value="TreeGrafter"/>
</dbReference>
<dbReference type="STRING" id="559295.C5DC61"/>
<dbReference type="HOGENOM" id="CLU_054974_0_2_1"/>
<dbReference type="AlphaFoldDB" id="C5DC61"/>
<dbReference type="PROSITE" id="PS51273">
    <property type="entry name" value="GATASE_TYPE_1"/>
    <property type="match status" value="1"/>
</dbReference>
<dbReference type="EMBL" id="CU928166">
    <property type="protein sequence ID" value="CAR21371.1"/>
    <property type="molecule type" value="Genomic_DNA"/>
</dbReference>
<dbReference type="GeneID" id="8290629"/>
<feature type="domain" description="Glutamine amidotransferase" evidence="1">
    <location>
        <begin position="29"/>
        <end position="209"/>
    </location>
</feature>
<dbReference type="OMA" id="DCFRVID"/>
<dbReference type="InterPro" id="IPR044992">
    <property type="entry name" value="ChyE-like"/>
</dbReference>
<evidence type="ECO:0000313" key="2">
    <source>
        <dbReference type="EMBL" id="CAR21371.1"/>
    </source>
</evidence>
<dbReference type="PANTHER" id="PTHR42695:SF5">
    <property type="entry name" value="GLUTAMINE AMIDOTRANSFERASE YLR126C-RELATED"/>
    <property type="match status" value="1"/>
</dbReference>
<reference evidence="2 3" key="1">
    <citation type="journal article" date="2009" name="Genome Res.">
        <title>Comparative genomics of protoploid Saccharomycetaceae.</title>
        <authorList>
            <consortium name="The Genolevures Consortium"/>
            <person name="Souciet J.-L."/>
            <person name="Dujon B."/>
            <person name="Gaillardin C."/>
            <person name="Johnston M."/>
            <person name="Baret P.V."/>
            <person name="Cliften P."/>
            <person name="Sherman D.J."/>
            <person name="Weissenbach J."/>
            <person name="Westhof E."/>
            <person name="Wincker P."/>
            <person name="Jubin C."/>
            <person name="Poulain J."/>
            <person name="Barbe V."/>
            <person name="Segurens B."/>
            <person name="Artiguenave F."/>
            <person name="Anthouard V."/>
            <person name="Vacherie B."/>
            <person name="Val M.-E."/>
            <person name="Fulton R.S."/>
            <person name="Minx P."/>
            <person name="Wilson R."/>
            <person name="Durrens P."/>
            <person name="Jean G."/>
            <person name="Marck C."/>
            <person name="Martin T."/>
            <person name="Nikolski M."/>
            <person name="Rolland T."/>
            <person name="Seret M.-L."/>
            <person name="Casaregola S."/>
            <person name="Despons L."/>
            <person name="Fairhead C."/>
            <person name="Fischer G."/>
            <person name="Lafontaine I."/>
            <person name="Leh V."/>
            <person name="Lemaire M."/>
            <person name="de Montigny J."/>
            <person name="Neuveglise C."/>
            <person name="Thierry A."/>
            <person name="Blanc-Lenfle I."/>
            <person name="Bleykasten C."/>
            <person name="Diffels J."/>
            <person name="Fritsch E."/>
            <person name="Frangeul L."/>
            <person name="Goeffon A."/>
            <person name="Jauniaux N."/>
            <person name="Kachouri-Lafond R."/>
            <person name="Payen C."/>
            <person name="Potier S."/>
            <person name="Pribylova L."/>
            <person name="Ozanne C."/>
            <person name="Richard G.-F."/>
            <person name="Sacerdot C."/>
            <person name="Straub M.-L."/>
            <person name="Talla E."/>
        </authorList>
    </citation>
    <scope>NUCLEOTIDE SEQUENCE [LARGE SCALE GENOMIC DNA]</scope>
    <source>
        <strain evidence="3">ATCC 56472 / CBS 6340 / NRRL Y-8284</strain>
    </source>
</reference>
<dbReference type="PANTHER" id="PTHR42695">
    <property type="entry name" value="GLUTAMINE AMIDOTRANSFERASE YLR126C-RELATED"/>
    <property type="match status" value="1"/>
</dbReference>
<dbReference type="OrthoDB" id="92161at2759"/>
<dbReference type="Pfam" id="PF00117">
    <property type="entry name" value="GATase"/>
    <property type="match status" value="1"/>
</dbReference>
<dbReference type="KEGG" id="lth:KLTH0B00286g"/>
<organism evidence="2 3">
    <name type="scientific">Lachancea thermotolerans (strain ATCC 56472 / CBS 6340 / NRRL Y-8284)</name>
    <name type="common">Yeast</name>
    <name type="synonym">Kluyveromyces thermotolerans</name>
    <dbReference type="NCBI Taxonomy" id="559295"/>
    <lineage>
        <taxon>Eukaryota</taxon>
        <taxon>Fungi</taxon>
        <taxon>Dikarya</taxon>
        <taxon>Ascomycota</taxon>
        <taxon>Saccharomycotina</taxon>
        <taxon>Saccharomycetes</taxon>
        <taxon>Saccharomycetales</taxon>
        <taxon>Saccharomycetaceae</taxon>
        <taxon>Lachancea</taxon>
    </lineage>
</organism>
<dbReference type="InParanoid" id="C5DC61"/>
<name>C5DC61_LACTC</name>
<dbReference type="Proteomes" id="UP000002036">
    <property type="component" value="Chromosome B"/>
</dbReference>
<evidence type="ECO:0000259" key="1">
    <source>
        <dbReference type="Pfam" id="PF00117"/>
    </source>
</evidence>
<gene>
    <name evidence="2" type="ordered locus">KLTH0B00286g</name>
</gene>
<sequence length="258" mass="28952">MSKIAILNANPPQEALKRWGSFADMAIEMFEATKASFLNSTVEYEVYNVYEKDFPTVLELCNGDYLGLHITGSTSDAYAIDIEWVNILRKLLQNLLKNGAHPPISGICFGHQILASALGSEVRRNPKGYEGGITRLEITKEALKLGLFQNSTSPLPSCEFYASESHSDFVKNVPHGYINTLTSKKCDVQGLYKRNVALTFQCHPDFISEVCIKCNEGTYSRGEINADELAHMKESGRQRNNDGRFFATYIWMLFTNVL</sequence>
<accession>C5DC61</accession>
<protein>
    <submittedName>
        <fullName evidence="2">KLTH0B00286p</fullName>
    </submittedName>
</protein>
<dbReference type="GO" id="GO:0005634">
    <property type="term" value="C:nucleus"/>
    <property type="evidence" value="ECO:0007669"/>
    <property type="project" value="TreeGrafter"/>
</dbReference>
<keyword evidence="3" id="KW-1185">Reference proteome</keyword>
<dbReference type="SUPFAM" id="SSF52317">
    <property type="entry name" value="Class I glutamine amidotransferase-like"/>
    <property type="match status" value="1"/>
</dbReference>
<dbReference type="InterPro" id="IPR029062">
    <property type="entry name" value="Class_I_gatase-like"/>
</dbReference>
<dbReference type="FunCoup" id="C5DC61">
    <property type="interactions" value="115"/>
</dbReference>
<dbReference type="eggNOG" id="KOG3179">
    <property type="taxonomic scope" value="Eukaryota"/>
</dbReference>
<proteinExistence type="predicted"/>
<dbReference type="Gene3D" id="3.40.50.880">
    <property type="match status" value="1"/>
</dbReference>